<protein>
    <submittedName>
        <fullName evidence="4">Bacterial SH3 domain protein</fullName>
    </submittedName>
</protein>
<evidence type="ECO:0000313" key="5">
    <source>
        <dbReference type="Proteomes" id="UP000231632"/>
    </source>
</evidence>
<dbReference type="SMART" id="SM00287">
    <property type="entry name" value="SH3b"/>
    <property type="match status" value="2"/>
</dbReference>
<accession>A0A1L8CQB0</accession>
<reference evidence="4 5" key="1">
    <citation type="journal article" date="2017" name="Arch. Microbiol.">
        <title>Mariprofundus micogutta sp. nov., a novel iron-oxidizing zetaproteobacterium isolated from a deep-sea hydrothermal field at the Bayonnaise knoll of the Izu-Ogasawara arc, and a description of Mariprofundales ord. nov. and Zetaproteobacteria classis nov.</title>
        <authorList>
            <person name="Makita H."/>
            <person name="Tanaka E."/>
            <person name="Mitsunobu S."/>
            <person name="Miyazaki M."/>
            <person name="Nunoura T."/>
            <person name="Uematsu K."/>
            <person name="Takaki Y."/>
            <person name="Nishi S."/>
            <person name="Shimamura S."/>
            <person name="Takai K."/>
        </authorList>
    </citation>
    <scope>NUCLEOTIDE SEQUENCE [LARGE SCALE GENOMIC DNA]</scope>
    <source>
        <strain evidence="4 5">ET2</strain>
    </source>
</reference>
<evidence type="ECO:0000256" key="1">
    <source>
        <dbReference type="SAM" id="Coils"/>
    </source>
</evidence>
<evidence type="ECO:0000256" key="2">
    <source>
        <dbReference type="SAM" id="Phobius"/>
    </source>
</evidence>
<evidence type="ECO:0000313" key="4">
    <source>
        <dbReference type="EMBL" id="GAV21098.1"/>
    </source>
</evidence>
<keyword evidence="5" id="KW-1185">Reference proteome</keyword>
<sequence length="377" mass="41550">MSQKPNIINELDLLISQEKNSLLSNLREGDRLEDKLAQFMAGLQLQIDTLIESKKAEQLAAASEVGSKHTEAHHEQAAKISDEAEKAMQLLEKEFNTYNIKQANGIMNQKRSMSYIVKQSLIGTAVAAGLLWFFFPQADQALFAIVAETPAETRQSDVESKSVAEAALQSEPVAVVDVEAASDTELKLVDPVVDIAQEVQVAKQNMAEEIKPEPVKEVKAPVLNENKPVTKAKVESLLDETPEIKVTSKAKEPEVVVGQEITVTAHVGNARNTPSNKGKRVARVKMGDKVIKLNEQMGWYQVKLESGTVAWMYKTIFAPRLQVSVGIGNVRKSPNGKAKVISRIKQGDFVTKLEEQGGWYLVKLDNGTKAWGHHSIF</sequence>
<dbReference type="PROSITE" id="PS51781">
    <property type="entry name" value="SH3B"/>
    <property type="match status" value="1"/>
</dbReference>
<keyword evidence="2" id="KW-0812">Transmembrane</keyword>
<dbReference type="InterPro" id="IPR003646">
    <property type="entry name" value="SH3-like_bac-type"/>
</dbReference>
<comment type="caution">
    <text evidence="4">The sequence shown here is derived from an EMBL/GenBank/DDBJ whole genome shotgun (WGS) entry which is preliminary data.</text>
</comment>
<organism evidence="4 5">
    <name type="scientific">Mariprofundus micogutta</name>
    <dbReference type="NCBI Taxonomy" id="1921010"/>
    <lineage>
        <taxon>Bacteria</taxon>
        <taxon>Pseudomonadati</taxon>
        <taxon>Pseudomonadota</taxon>
        <taxon>Candidatius Mariprofundia</taxon>
        <taxon>Mariprofundales</taxon>
        <taxon>Mariprofundaceae</taxon>
        <taxon>Mariprofundus</taxon>
    </lineage>
</organism>
<feature type="coiled-coil region" evidence="1">
    <location>
        <begin position="74"/>
        <end position="101"/>
    </location>
</feature>
<dbReference type="RefSeq" id="WP_072660406.1">
    <property type="nucleotide sequence ID" value="NZ_BDFD01000021.1"/>
</dbReference>
<dbReference type="OrthoDB" id="9787225at2"/>
<dbReference type="STRING" id="1921010.MMIC_P2077"/>
<dbReference type="EMBL" id="BDFD01000021">
    <property type="protein sequence ID" value="GAV21098.1"/>
    <property type="molecule type" value="Genomic_DNA"/>
</dbReference>
<keyword evidence="2" id="KW-1133">Transmembrane helix</keyword>
<keyword evidence="1" id="KW-0175">Coiled coil</keyword>
<name>A0A1L8CQB0_9PROT</name>
<dbReference type="Proteomes" id="UP000231632">
    <property type="component" value="Unassembled WGS sequence"/>
</dbReference>
<dbReference type="Gene3D" id="2.30.30.40">
    <property type="entry name" value="SH3 Domains"/>
    <property type="match status" value="2"/>
</dbReference>
<dbReference type="Pfam" id="PF08239">
    <property type="entry name" value="SH3_3"/>
    <property type="match status" value="2"/>
</dbReference>
<evidence type="ECO:0000259" key="3">
    <source>
        <dbReference type="PROSITE" id="PS51781"/>
    </source>
</evidence>
<proteinExistence type="predicted"/>
<dbReference type="AlphaFoldDB" id="A0A1L8CQB0"/>
<keyword evidence="2" id="KW-0472">Membrane</keyword>
<feature type="transmembrane region" description="Helical" evidence="2">
    <location>
        <begin position="115"/>
        <end position="135"/>
    </location>
</feature>
<gene>
    <name evidence="4" type="ORF">MMIC_P2077</name>
</gene>
<feature type="domain" description="SH3b" evidence="3">
    <location>
        <begin position="318"/>
        <end position="377"/>
    </location>
</feature>